<dbReference type="NCBIfam" id="TIGR00018">
    <property type="entry name" value="panC"/>
    <property type="match status" value="1"/>
</dbReference>
<keyword evidence="6 8" id="KW-0067">ATP-binding</keyword>
<dbReference type="CDD" id="cd00560">
    <property type="entry name" value="PanC"/>
    <property type="match status" value="1"/>
</dbReference>
<dbReference type="RefSeq" id="WP_268074909.1">
    <property type="nucleotide sequence ID" value="NZ_CP109965.1"/>
</dbReference>
<dbReference type="InterPro" id="IPR014729">
    <property type="entry name" value="Rossmann-like_a/b/a_fold"/>
</dbReference>
<proteinExistence type="inferred from homology"/>
<comment type="subcellular location">
    <subcellularLocation>
        <location evidence="8">Cytoplasm</location>
    </subcellularLocation>
</comment>
<feature type="binding site" evidence="8">
    <location>
        <begin position="149"/>
        <end position="152"/>
    </location>
    <ligand>
        <name>ATP</name>
        <dbReference type="ChEBI" id="CHEBI:30616"/>
    </ligand>
</feature>
<dbReference type="SUPFAM" id="SSF52374">
    <property type="entry name" value="Nucleotidylyl transferase"/>
    <property type="match status" value="1"/>
</dbReference>
<keyword evidence="4 8" id="KW-0566">Pantothenate biosynthesis</keyword>
<keyword evidence="5 8" id="KW-0547">Nucleotide-binding</keyword>
<feature type="binding site" evidence="8">
    <location>
        <position position="155"/>
    </location>
    <ligand>
        <name>(R)-pantoate</name>
        <dbReference type="ChEBI" id="CHEBI:15980"/>
    </ligand>
</feature>
<comment type="pathway">
    <text evidence="1 8">Cofactor biosynthesis; (R)-pantothenate biosynthesis; (R)-pantothenate from (R)-pantoate and beta-alanine: step 1/1.</text>
</comment>
<evidence type="ECO:0000256" key="3">
    <source>
        <dbReference type="ARBA" id="ARBA00022598"/>
    </source>
</evidence>
<dbReference type="InterPro" id="IPR004821">
    <property type="entry name" value="Cyt_trans-like"/>
</dbReference>
<comment type="catalytic activity">
    <reaction evidence="7 8">
        <text>(R)-pantoate + beta-alanine + ATP = (R)-pantothenate + AMP + diphosphate + H(+)</text>
        <dbReference type="Rhea" id="RHEA:10912"/>
        <dbReference type="ChEBI" id="CHEBI:15378"/>
        <dbReference type="ChEBI" id="CHEBI:15980"/>
        <dbReference type="ChEBI" id="CHEBI:29032"/>
        <dbReference type="ChEBI" id="CHEBI:30616"/>
        <dbReference type="ChEBI" id="CHEBI:33019"/>
        <dbReference type="ChEBI" id="CHEBI:57966"/>
        <dbReference type="ChEBI" id="CHEBI:456215"/>
        <dbReference type="EC" id="6.3.2.1"/>
    </reaction>
</comment>
<comment type="miscellaneous">
    <text evidence="8">The reaction proceeds by a bi uni uni bi ping pong mechanism.</text>
</comment>
<protein>
    <recommendedName>
        <fullName evidence="8">Pantothenate synthetase</fullName>
        <shortName evidence="8">PS</shortName>
        <ecNumber evidence="8">6.3.2.1</ecNumber>
    </recommendedName>
    <alternativeName>
        <fullName evidence="8">Pantoate--beta-alanine ligase</fullName>
    </alternativeName>
    <alternativeName>
        <fullName evidence="8">Pantoate-activating enzyme</fullName>
    </alternativeName>
</protein>
<keyword evidence="8" id="KW-0963">Cytoplasm</keyword>
<feature type="binding site" evidence="8">
    <location>
        <position position="61"/>
    </location>
    <ligand>
        <name>beta-alanine</name>
        <dbReference type="ChEBI" id="CHEBI:57966"/>
    </ligand>
</feature>
<dbReference type="Pfam" id="PF02569">
    <property type="entry name" value="Pantoate_ligase"/>
    <property type="match status" value="1"/>
</dbReference>
<evidence type="ECO:0000256" key="4">
    <source>
        <dbReference type="ARBA" id="ARBA00022655"/>
    </source>
</evidence>
<dbReference type="NCBIfam" id="TIGR00125">
    <property type="entry name" value="cyt_tran_rel"/>
    <property type="match status" value="1"/>
</dbReference>
<comment type="function">
    <text evidence="8">Catalyzes the condensation of pantoate with beta-alanine in an ATP-dependent reaction via a pantoyl-adenylate intermediate.</text>
</comment>
<name>A0ABY7ALY8_9ALTE</name>
<dbReference type="Gene3D" id="3.40.50.620">
    <property type="entry name" value="HUPs"/>
    <property type="match status" value="1"/>
</dbReference>
<feature type="binding site" evidence="8">
    <location>
        <position position="61"/>
    </location>
    <ligand>
        <name>(R)-pantoate</name>
        <dbReference type="ChEBI" id="CHEBI:15980"/>
    </ligand>
</feature>
<evidence type="ECO:0000256" key="7">
    <source>
        <dbReference type="ARBA" id="ARBA00048258"/>
    </source>
</evidence>
<organism evidence="9 10">
    <name type="scientific">Catenovulum adriaticum</name>
    <dbReference type="NCBI Taxonomy" id="2984846"/>
    <lineage>
        <taxon>Bacteria</taxon>
        <taxon>Pseudomonadati</taxon>
        <taxon>Pseudomonadota</taxon>
        <taxon>Gammaproteobacteria</taxon>
        <taxon>Alteromonadales</taxon>
        <taxon>Alteromonadaceae</taxon>
        <taxon>Catenovulum</taxon>
    </lineage>
</organism>
<dbReference type="PANTHER" id="PTHR21299">
    <property type="entry name" value="CYTIDYLATE KINASE/PANTOATE-BETA-ALANINE LIGASE"/>
    <property type="match status" value="1"/>
</dbReference>
<dbReference type="EC" id="6.3.2.1" evidence="8"/>
<feature type="binding site" evidence="8">
    <location>
        <begin position="30"/>
        <end position="37"/>
    </location>
    <ligand>
        <name>ATP</name>
        <dbReference type="ChEBI" id="CHEBI:30616"/>
    </ligand>
</feature>
<dbReference type="GO" id="GO:0016874">
    <property type="term" value="F:ligase activity"/>
    <property type="evidence" value="ECO:0007669"/>
    <property type="project" value="UniProtKB-KW"/>
</dbReference>
<evidence type="ECO:0000256" key="6">
    <source>
        <dbReference type="ARBA" id="ARBA00022840"/>
    </source>
</evidence>
<dbReference type="Proteomes" id="UP001163726">
    <property type="component" value="Chromosome"/>
</dbReference>
<dbReference type="InterPro" id="IPR003721">
    <property type="entry name" value="Pantoate_ligase"/>
</dbReference>
<dbReference type="PANTHER" id="PTHR21299:SF1">
    <property type="entry name" value="PANTOATE--BETA-ALANINE LIGASE"/>
    <property type="match status" value="1"/>
</dbReference>
<feature type="active site" description="Proton donor" evidence="8">
    <location>
        <position position="37"/>
    </location>
</feature>
<sequence>MQTINQITALRAQISDWKKQGLTIGFVPTMGNLHQGHLSLVEAAKAQADKIVVSIFVNPMQFGQNEDLDAYPRTLTDDSQALQALDVDLLFTPTPDIIYPKGLAKQTWVEVPELSNLYCGDSRPGHFQGVTTIVNKLFNLVQPDVACFGEKDFQQLALIKIMVEDLSIPVTVIGVPTVREKSGLAKSSRNGYLSAKEKQQAAVIYQTLTQLKTELEQGNKNFEQLSEQAQQKVKAAGLMPDYLRVLNRDTLQAATQHTRAFVIIAAAYLGKTRLIDNIQVELN</sequence>
<evidence type="ECO:0000256" key="5">
    <source>
        <dbReference type="ARBA" id="ARBA00022741"/>
    </source>
</evidence>
<evidence type="ECO:0000256" key="8">
    <source>
        <dbReference type="HAMAP-Rule" id="MF_00158"/>
    </source>
</evidence>
<dbReference type="Gene3D" id="3.30.1300.10">
    <property type="entry name" value="Pantoate-beta-alanine ligase, C-terminal domain"/>
    <property type="match status" value="1"/>
</dbReference>
<keyword evidence="10" id="KW-1185">Reference proteome</keyword>
<dbReference type="EMBL" id="CP109965">
    <property type="protein sequence ID" value="WAJ70559.1"/>
    <property type="molecule type" value="Genomic_DNA"/>
</dbReference>
<keyword evidence="3 8" id="KW-0436">Ligase</keyword>
<feature type="binding site" evidence="8">
    <location>
        <begin position="186"/>
        <end position="189"/>
    </location>
    <ligand>
        <name>ATP</name>
        <dbReference type="ChEBI" id="CHEBI:30616"/>
    </ligand>
</feature>
<evidence type="ECO:0000313" key="9">
    <source>
        <dbReference type="EMBL" id="WAJ70559.1"/>
    </source>
</evidence>
<gene>
    <name evidence="8 9" type="primary">panC</name>
    <name evidence="9" type="ORF">OLW01_01700</name>
</gene>
<dbReference type="HAMAP" id="MF_00158">
    <property type="entry name" value="PanC"/>
    <property type="match status" value="1"/>
</dbReference>
<comment type="subunit">
    <text evidence="8">Homodimer.</text>
</comment>
<accession>A0ABY7ALY8</accession>
<feature type="binding site" evidence="8">
    <location>
        <position position="178"/>
    </location>
    <ligand>
        <name>ATP</name>
        <dbReference type="ChEBI" id="CHEBI:30616"/>
    </ligand>
</feature>
<reference evidence="9" key="1">
    <citation type="submission" date="2022-10" db="EMBL/GenBank/DDBJ databases">
        <title>Catenovulum adriacola sp. nov. isolated in the Harbour of Susak.</title>
        <authorList>
            <person name="Schoch T."/>
            <person name="Reich S.J."/>
            <person name="Stoeferle S."/>
            <person name="Flaiz M."/>
            <person name="Kazda M."/>
            <person name="Riedel C.U."/>
            <person name="Duerre P."/>
        </authorList>
    </citation>
    <scope>NUCLEOTIDE SEQUENCE</scope>
    <source>
        <strain evidence="9">TS8</strain>
    </source>
</reference>
<dbReference type="InterPro" id="IPR042176">
    <property type="entry name" value="Pantoate_ligase_C"/>
</dbReference>
<evidence type="ECO:0000256" key="2">
    <source>
        <dbReference type="ARBA" id="ARBA00009256"/>
    </source>
</evidence>
<evidence type="ECO:0000313" key="10">
    <source>
        <dbReference type="Proteomes" id="UP001163726"/>
    </source>
</evidence>
<evidence type="ECO:0000256" key="1">
    <source>
        <dbReference type="ARBA" id="ARBA00004990"/>
    </source>
</evidence>
<comment type="similarity">
    <text evidence="2 8">Belongs to the pantothenate synthetase family.</text>
</comment>